<feature type="non-terminal residue" evidence="1">
    <location>
        <position position="1"/>
    </location>
</feature>
<comment type="caution">
    <text evidence="1">The sequence shown here is derived from an EMBL/GenBank/DDBJ whole genome shotgun (WGS) entry which is preliminary data.</text>
</comment>
<reference evidence="1 2" key="1">
    <citation type="submission" date="2019-09" db="EMBL/GenBank/DDBJ databases">
        <title>Bird 10,000 Genomes (B10K) Project - Family phase.</title>
        <authorList>
            <person name="Zhang G."/>
        </authorList>
    </citation>
    <scope>NUCLEOTIDE SEQUENCE [LARGE SCALE GENOMIC DNA]</scope>
    <source>
        <strain evidence="1">OUT-0003</strain>
        <tissue evidence="1">Muscle</tissue>
    </source>
</reference>
<dbReference type="Proteomes" id="UP000536033">
    <property type="component" value="Unassembled WGS sequence"/>
</dbReference>
<organism evidence="1 2">
    <name type="scientific">Alca torda</name>
    <name type="common">Razorbill</name>
    <dbReference type="NCBI Taxonomy" id="28689"/>
    <lineage>
        <taxon>Eukaryota</taxon>
        <taxon>Metazoa</taxon>
        <taxon>Chordata</taxon>
        <taxon>Craniata</taxon>
        <taxon>Vertebrata</taxon>
        <taxon>Euteleostomi</taxon>
        <taxon>Archelosauria</taxon>
        <taxon>Archosauria</taxon>
        <taxon>Dinosauria</taxon>
        <taxon>Saurischia</taxon>
        <taxon>Theropoda</taxon>
        <taxon>Coelurosauria</taxon>
        <taxon>Aves</taxon>
        <taxon>Neognathae</taxon>
        <taxon>Neoaves</taxon>
        <taxon>Charadriiformes</taxon>
        <taxon>Alcidae</taxon>
        <taxon>Alca</taxon>
    </lineage>
</organism>
<gene>
    <name evidence="1" type="primary">Itpripl1_3</name>
    <name evidence="1" type="ORF">ALCTOR_R15537</name>
</gene>
<protein>
    <submittedName>
        <fullName evidence="1">IPIL1 protein</fullName>
    </submittedName>
</protein>
<keyword evidence="2" id="KW-1185">Reference proteome</keyword>
<dbReference type="AlphaFoldDB" id="A0A7K6ZAD1"/>
<accession>A0A7K6ZAD1</accession>
<sequence>AWSIQENSIGYQLLVFLRPPPGHSFHRELGTTGQLPARPPNIRVALECVCWKKQLLTGTLCFLHHPEDTLPRDQSSIVLRTLCTNSYLDIEKVACWAQLLLRSAWLLLPESHHCQLTMLPRSQSCKFLLTGTADMTICTEIVFAV</sequence>
<feature type="non-terminal residue" evidence="1">
    <location>
        <position position="145"/>
    </location>
</feature>
<evidence type="ECO:0000313" key="1">
    <source>
        <dbReference type="EMBL" id="NWX80557.1"/>
    </source>
</evidence>
<name>A0A7K6ZAD1_ALCTO</name>
<evidence type="ECO:0000313" key="2">
    <source>
        <dbReference type="Proteomes" id="UP000536033"/>
    </source>
</evidence>
<proteinExistence type="predicted"/>
<dbReference type="EMBL" id="VZSD01031334">
    <property type="protein sequence ID" value="NWX80557.1"/>
    <property type="molecule type" value="Genomic_DNA"/>
</dbReference>